<organism evidence="12 13">
    <name type="scientific">Ricinus communis</name>
    <name type="common">Castor bean</name>
    <dbReference type="NCBI Taxonomy" id="3988"/>
    <lineage>
        <taxon>Eukaryota</taxon>
        <taxon>Viridiplantae</taxon>
        <taxon>Streptophyta</taxon>
        <taxon>Embryophyta</taxon>
        <taxon>Tracheophyta</taxon>
        <taxon>Spermatophyta</taxon>
        <taxon>Magnoliopsida</taxon>
        <taxon>eudicotyledons</taxon>
        <taxon>Gunneridae</taxon>
        <taxon>Pentapetalae</taxon>
        <taxon>rosids</taxon>
        <taxon>fabids</taxon>
        <taxon>Malpighiales</taxon>
        <taxon>Euphorbiaceae</taxon>
        <taxon>Acalyphoideae</taxon>
        <taxon>Acalypheae</taxon>
        <taxon>Ricinus</taxon>
    </lineage>
</organism>
<dbReference type="KEGG" id="rcu:8265311"/>
<dbReference type="CDD" id="cd11019">
    <property type="entry name" value="OsENODL1_like"/>
    <property type="match status" value="1"/>
</dbReference>
<keyword evidence="8" id="KW-0449">Lipoprotein</keyword>
<gene>
    <name evidence="12" type="ORF">RCOM_0590710</name>
</gene>
<feature type="region of interest" description="Disordered" evidence="10">
    <location>
        <begin position="133"/>
        <end position="356"/>
    </location>
</feature>
<evidence type="ECO:0000256" key="8">
    <source>
        <dbReference type="ARBA" id="ARBA00023288"/>
    </source>
</evidence>
<keyword evidence="7" id="KW-0325">Glycoprotein</keyword>
<keyword evidence="4" id="KW-0732">Signal</keyword>
<dbReference type="STRING" id="3988.B9SQI2"/>
<evidence type="ECO:0000259" key="11">
    <source>
        <dbReference type="PROSITE" id="PS51485"/>
    </source>
</evidence>
<dbReference type="InterPro" id="IPR003245">
    <property type="entry name" value="Phytocyanin_dom"/>
</dbReference>
<keyword evidence="2" id="KW-1003">Cell membrane</keyword>
<dbReference type="GO" id="GO:0009055">
    <property type="term" value="F:electron transfer activity"/>
    <property type="evidence" value="ECO:0007669"/>
    <property type="project" value="InterPro"/>
</dbReference>
<evidence type="ECO:0000256" key="4">
    <source>
        <dbReference type="ARBA" id="ARBA00022729"/>
    </source>
</evidence>
<evidence type="ECO:0000256" key="7">
    <source>
        <dbReference type="ARBA" id="ARBA00023180"/>
    </source>
</evidence>
<dbReference type="InterPro" id="IPR039391">
    <property type="entry name" value="Phytocyanin-like"/>
</dbReference>
<dbReference type="PROSITE" id="PS51257">
    <property type="entry name" value="PROKAR_LIPOPROTEIN"/>
    <property type="match status" value="1"/>
</dbReference>
<evidence type="ECO:0000256" key="2">
    <source>
        <dbReference type="ARBA" id="ARBA00022475"/>
    </source>
</evidence>
<evidence type="ECO:0000256" key="6">
    <source>
        <dbReference type="ARBA" id="ARBA00023157"/>
    </source>
</evidence>
<accession>B9SQI2</accession>
<dbReference type="InParanoid" id="B9SQI2"/>
<evidence type="ECO:0000313" key="12">
    <source>
        <dbReference type="EMBL" id="EEF34136.1"/>
    </source>
</evidence>
<evidence type="ECO:0000256" key="1">
    <source>
        <dbReference type="ARBA" id="ARBA00004609"/>
    </source>
</evidence>
<protein>
    <submittedName>
        <fullName evidence="12">Copper ion binding protein, putative</fullName>
    </submittedName>
</protein>
<reference evidence="13" key="1">
    <citation type="journal article" date="2010" name="Nat. Biotechnol.">
        <title>Draft genome sequence of the oilseed species Ricinus communis.</title>
        <authorList>
            <person name="Chan A.P."/>
            <person name="Crabtree J."/>
            <person name="Zhao Q."/>
            <person name="Lorenzi H."/>
            <person name="Orvis J."/>
            <person name="Puiu D."/>
            <person name="Melake-Berhan A."/>
            <person name="Jones K.M."/>
            <person name="Redman J."/>
            <person name="Chen G."/>
            <person name="Cahoon E.B."/>
            <person name="Gedil M."/>
            <person name="Stanke M."/>
            <person name="Haas B.J."/>
            <person name="Wortman J.R."/>
            <person name="Fraser-Liggett C.M."/>
            <person name="Ravel J."/>
            <person name="Rabinowicz P.D."/>
        </authorList>
    </citation>
    <scope>NUCLEOTIDE SEQUENCE [LARGE SCALE GENOMIC DNA]</scope>
    <source>
        <strain evidence="13">cv. Hale</strain>
    </source>
</reference>
<dbReference type="InterPro" id="IPR041846">
    <property type="entry name" value="ENL_dom"/>
</dbReference>
<evidence type="ECO:0000256" key="5">
    <source>
        <dbReference type="ARBA" id="ARBA00023136"/>
    </source>
</evidence>
<feature type="compositionally biased region" description="Pro residues" evidence="10">
    <location>
        <begin position="164"/>
        <end position="175"/>
    </location>
</feature>
<dbReference type="FunFam" id="2.60.40.420:FF:000010">
    <property type="entry name" value="Early nodulin-like protein 1"/>
    <property type="match status" value="1"/>
</dbReference>
<dbReference type="InterPro" id="IPR008972">
    <property type="entry name" value="Cupredoxin"/>
</dbReference>
<dbReference type="PANTHER" id="PTHR33021:SF521">
    <property type="entry name" value="PHYTOCYANIN DOMAIN-CONTAINING PROTEIN"/>
    <property type="match status" value="1"/>
</dbReference>
<evidence type="ECO:0000256" key="10">
    <source>
        <dbReference type="SAM" id="MobiDB-lite"/>
    </source>
</evidence>
<name>B9SQI2_RICCO</name>
<keyword evidence="3" id="KW-0336">GPI-anchor</keyword>
<evidence type="ECO:0000256" key="3">
    <source>
        <dbReference type="ARBA" id="ARBA00022622"/>
    </source>
</evidence>
<evidence type="ECO:0000256" key="9">
    <source>
        <dbReference type="ARBA" id="ARBA00035011"/>
    </source>
</evidence>
<keyword evidence="13" id="KW-1185">Reference proteome</keyword>
<dbReference type="GO" id="GO:0005886">
    <property type="term" value="C:plasma membrane"/>
    <property type="evidence" value="ECO:0000318"/>
    <property type="project" value="GO_Central"/>
</dbReference>
<keyword evidence="6" id="KW-1015">Disulfide bond</keyword>
<proteinExistence type="inferred from homology"/>
<evidence type="ECO:0000313" key="13">
    <source>
        <dbReference type="Proteomes" id="UP000008311"/>
    </source>
</evidence>
<feature type="domain" description="Phytocyanin" evidence="11">
    <location>
        <begin position="27"/>
        <end position="128"/>
    </location>
</feature>
<dbReference type="OrthoDB" id="2015640at2759"/>
<dbReference type="AlphaFoldDB" id="B9SQI2"/>
<dbReference type="eggNOG" id="ENOG502RZ81">
    <property type="taxonomic scope" value="Eukaryota"/>
</dbReference>
<dbReference type="PROSITE" id="PS51485">
    <property type="entry name" value="PHYTOCYANIN"/>
    <property type="match status" value="1"/>
</dbReference>
<dbReference type="PANTHER" id="PTHR33021">
    <property type="entry name" value="BLUE COPPER PROTEIN"/>
    <property type="match status" value="1"/>
</dbReference>
<dbReference type="GO" id="GO:0098552">
    <property type="term" value="C:side of membrane"/>
    <property type="evidence" value="ECO:0007669"/>
    <property type="project" value="UniProtKB-KW"/>
</dbReference>
<dbReference type="Proteomes" id="UP000008311">
    <property type="component" value="Unassembled WGS sequence"/>
</dbReference>
<keyword evidence="5" id="KW-0472">Membrane</keyword>
<dbReference type="Gene3D" id="2.60.40.420">
    <property type="entry name" value="Cupredoxins - blue copper proteins"/>
    <property type="match status" value="1"/>
</dbReference>
<comment type="subcellular location">
    <subcellularLocation>
        <location evidence="1">Cell membrane</location>
        <topology evidence="1">Lipid-anchor</topology>
        <topology evidence="1">GPI-anchor</topology>
    </subcellularLocation>
</comment>
<feature type="compositionally biased region" description="Low complexity" evidence="10">
    <location>
        <begin position="176"/>
        <end position="340"/>
    </location>
</feature>
<dbReference type="SUPFAM" id="SSF49503">
    <property type="entry name" value="Cupredoxins"/>
    <property type="match status" value="1"/>
</dbReference>
<sequence>MIMASKVSTSLCLALFACFFITSSFGYTFYVGGKDGWVLNPPEDYNDWAGRNRFSVNDTLVFKYKNGSDSVLVVSKDDYYSCNTKNPIKNLNSGTSVFQFDRSGPFFFITGNEENCQKGQRLIVVVLAIRPKPTKESPKSSPAPTVSSPPPAIPPESSAHSPSSPSPKSPSPIAKPPSSSAHVPAVSPASPSPIAKAPSSSAHVPAVSPASPSPFVEAPSLAPTPALSPKSPKAKTPSFAPSPFTTSPTSSPTKAPSPSAVAHAPISPSPSPAAVEEPVSSPSPVAVEEPVSSPSPAATSPSPVATTTSPSSSPTPSATEPANSPESGSGSEPVSSPDSGNSADVNAPAPRRSASLSLTPTITVYLLVSLILGASLSGV</sequence>
<dbReference type="EMBL" id="EQ974085">
    <property type="protein sequence ID" value="EEF34136.1"/>
    <property type="molecule type" value="Genomic_DNA"/>
</dbReference>
<comment type="similarity">
    <text evidence="9">Belongs to the early nodulin-like (ENODL) family.</text>
</comment>
<dbReference type="Pfam" id="PF02298">
    <property type="entry name" value="Cu_bind_like"/>
    <property type="match status" value="1"/>
</dbReference>
<dbReference type="OMA" id="AWNAPSS"/>